<dbReference type="AlphaFoldDB" id="K0J4G4"/>
<proteinExistence type="predicted"/>
<organism evidence="2 3">
    <name type="scientific">Amphibacillus xylanus (strain ATCC 51415 / DSM 6626 / JCM 7361 / LMG 17667 / NBRC 15112 / Ep01)</name>
    <dbReference type="NCBI Taxonomy" id="698758"/>
    <lineage>
        <taxon>Bacteria</taxon>
        <taxon>Bacillati</taxon>
        <taxon>Bacillota</taxon>
        <taxon>Bacilli</taxon>
        <taxon>Bacillales</taxon>
        <taxon>Bacillaceae</taxon>
        <taxon>Amphibacillus</taxon>
    </lineage>
</organism>
<reference evidence="2 3" key="1">
    <citation type="submission" date="2011-01" db="EMBL/GenBank/DDBJ databases">
        <title>Whole genome sequence of Amphibacillus xylinus NBRC 15112.</title>
        <authorList>
            <person name="Nakazawa H."/>
            <person name="Katano Y."/>
            <person name="Nakamura S."/>
            <person name="Sasagawa M."/>
            <person name="Fukada J."/>
            <person name="Arai T."/>
            <person name="Sasakura N."/>
            <person name="Mochizuki D."/>
            <person name="Hosoyama A."/>
            <person name="Harada K."/>
            <person name="Horikawa H."/>
            <person name="Kato Y."/>
            <person name="Harada T."/>
            <person name="Sasaki K."/>
            <person name="Sekiguchi M."/>
            <person name="Hodoyama M."/>
            <person name="Nishiko R."/>
            <person name="Narita H."/>
            <person name="Hanamaki A."/>
            <person name="Hata C."/>
            <person name="Konno Y."/>
            <person name="Niimura Y."/>
            <person name="Yamazaki S."/>
            <person name="Fujita N."/>
        </authorList>
    </citation>
    <scope>NUCLEOTIDE SEQUENCE [LARGE SCALE GENOMIC DNA]</scope>
    <source>
        <strain evidence="3">ATCC 51415 / DSM 6626 / JCM 7361 / LMG 17667 / NBRC 15112 / Ep01</strain>
    </source>
</reference>
<dbReference type="Pfam" id="PF00534">
    <property type="entry name" value="Glycos_transf_1"/>
    <property type="match status" value="1"/>
</dbReference>
<feature type="domain" description="Glycosyl transferase family 1" evidence="1">
    <location>
        <begin position="201"/>
        <end position="362"/>
    </location>
</feature>
<evidence type="ECO:0000259" key="1">
    <source>
        <dbReference type="Pfam" id="PF00534"/>
    </source>
</evidence>
<evidence type="ECO:0000313" key="2">
    <source>
        <dbReference type="EMBL" id="BAM48137.1"/>
    </source>
</evidence>
<name>K0J4G4_AMPXN</name>
<dbReference type="HOGENOM" id="CLU_058587_0_0_9"/>
<protein>
    <submittedName>
        <fullName evidence="2">Putative glycosyltransferase</fullName>
    </submittedName>
</protein>
<dbReference type="InterPro" id="IPR001296">
    <property type="entry name" value="Glyco_trans_1"/>
</dbReference>
<accession>K0J4G4</accession>
<dbReference type="STRING" id="698758.AXY_20050"/>
<keyword evidence="3" id="KW-1185">Reference proteome</keyword>
<dbReference type="EMBL" id="AP012050">
    <property type="protein sequence ID" value="BAM48137.1"/>
    <property type="molecule type" value="Genomic_DNA"/>
</dbReference>
<dbReference type="eggNOG" id="COG0438">
    <property type="taxonomic scope" value="Bacteria"/>
</dbReference>
<dbReference type="KEGG" id="axl:AXY_20050"/>
<dbReference type="PANTHER" id="PTHR12526">
    <property type="entry name" value="GLYCOSYLTRANSFERASE"/>
    <property type="match status" value="1"/>
</dbReference>
<evidence type="ECO:0000313" key="3">
    <source>
        <dbReference type="Proteomes" id="UP000006294"/>
    </source>
</evidence>
<dbReference type="RefSeq" id="WP_015010723.1">
    <property type="nucleotide sequence ID" value="NC_018704.1"/>
</dbReference>
<sequence length="396" mass="45053">MRLAFAHDHLFQEDEQGNLYTGGSFNNQAWKRYLNHFDEIIVLARKEKLDNKYNNKTYNNFDLKETKLEPVPSISGPIKQFSNKKEAEDIIRKTLIDSDALIARLPSETGNLAIRIAKKLNKPYAVEVVACVWDALWNHGSLMGKIYAPIAMHKMKKKVYESPYTLYVTNEFLQKRYPTKGKTTNVSNVEISSVFEKAYEIRNSRLEGKTIYKIGMIGSLKNRIKGWDVALNALSILKSNGIDFEFHILGDGEVEQWANLADKLGIRDKVKFCGVLPGGEPVLNWLDEMDLYIQPSFQEGLPRAVIEAMSRGCPVVGSNAGGIPELIDLNCIHKAGEYKDLAASIEKAISNKEYSMMLTKQNIEASKQYEKSELDKKRNEFWASFINEIDRLNKVK</sequence>
<dbReference type="GO" id="GO:0016740">
    <property type="term" value="F:transferase activity"/>
    <property type="evidence" value="ECO:0007669"/>
    <property type="project" value="UniProtKB-KW"/>
</dbReference>
<gene>
    <name evidence="2" type="ordered locus">AXY_20050</name>
</gene>
<dbReference type="OrthoDB" id="9803279at2"/>
<dbReference type="SUPFAM" id="SSF53756">
    <property type="entry name" value="UDP-Glycosyltransferase/glycogen phosphorylase"/>
    <property type="match status" value="1"/>
</dbReference>
<dbReference type="Gene3D" id="3.40.50.2000">
    <property type="entry name" value="Glycogen Phosphorylase B"/>
    <property type="match status" value="2"/>
</dbReference>
<dbReference type="Proteomes" id="UP000006294">
    <property type="component" value="Chromosome"/>
</dbReference>
<keyword evidence="2" id="KW-0808">Transferase</keyword>
<dbReference type="PATRIC" id="fig|698758.3.peg.2008"/>